<evidence type="ECO:0000313" key="4">
    <source>
        <dbReference type="Proteomes" id="UP000034196"/>
    </source>
</evidence>
<dbReference type="PANTHER" id="PTHR35801:SF1">
    <property type="entry name" value="PHOSPHOSERINE PHOSPHATASE RSBX"/>
    <property type="match status" value="1"/>
</dbReference>
<dbReference type="SMART" id="SM00331">
    <property type="entry name" value="PP2C_SIG"/>
    <property type="match status" value="1"/>
</dbReference>
<dbReference type="InterPro" id="IPR036890">
    <property type="entry name" value="HATPase_C_sf"/>
</dbReference>
<dbReference type="InterPro" id="IPR001932">
    <property type="entry name" value="PPM-type_phosphatase-like_dom"/>
</dbReference>
<dbReference type="InterPro" id="IPR036457">
    <property type="entry name" value="PPM-type-like_dom_sf"/>
</dbReference>
<accession>A0A1J4NXY6</accession>
<dbReference type="SUPFAM" id="SSF81606">
    <property type="entry name" value="PP2C-like"/>
    <property type="match status" value="1"/>
</dbReference>
<evidence type="ECO:0000313" key="3">
    <source>
        <dbReference type="EMBL" id="OIJ65990.1"/>
    </source>
</evidence>
<sequence length="434" mass="44528">MGAMTDTDAPPLMDCEDVAWFRDQPEAARGAAAALGRRIGLGEQRSSQLVLAVAELAGNIAKHAVDGSLLLRVVRNHATAGVEVLAVDGGPGIVDVQAALRDGMSTAGTLGIGLGAVRRLADSFHIHSQPGLGTVQLARFWPRPADPSATGEPVVGGVTRPIGGEQVCGDAWAARTDTGERQRAPHIGDTPAPSASGGVSWSALTGIRPPSSHPSSPRPPSPHSPAPRPSEPHPPTPPAADPFVRPGGSGRPGRTGRPTAVRAAAAGPGTGVLVMSCDGLGHGPMAAVAAQAAVHAFRTGTARTPEETVEQVHRALRGTRGAAVAVARLEPDGRLLFCGVGNITAALVTGTSRTTLLSHPGITGHQIHQLRTYEHHLPRHGVLVMHSDGLSERWAPGDLAGLLHHPPALIAAALLRQAGTRRDDASAVIAKAAR</sequence>
<feature type="domain" description="PPM-type phosphatase" evidence="2">
    <location>
        <begin position="257"/>
        <end position="432"/>
    </location>
</feature>
<dbReference type="Proteomes" id="UP000034196">
    <property type="component" value="Unassembled WGS sequence"/>
</dbReference>
<feature type="compositionally biased region" description="Pro residues" evidence="1">
    <location>
        <begin position="216"/>
        <end position="240"/>
    </location>
</feature>
<feature type="region of interest" description="Disordered" evidence="1">
    <location>
        <begin position="143"/>
        <end position="164"/>
    </location>
</feature>
<evidence type="ECO:0000256" key="1">
    <source>
        <dbReference type="SAM" id="MobiDB-lite"/>
    </source>
</evidence>
<dbReference type="Gene3D" id="3.30.565.10">
    <property type="entry name" value="Histidine kinase-like ATPase, C-terminal domain"/>
    <property type="match status" value="1"/>
</dbReference>
<dbReference type="InterPro" id="IPR003594">
    <property type="entry name" value="HATPase_dom"/>
</dbReference>
<reference evidence="3" key="1">
    <citation type="submission" date="2016-10" db="EMBL/GenBank/DDBJ databases">
        <title>Genome sequence of Streptomyces mangrovisoli MUSC 149.</title>
        <authorList>
            <person name="Lee L.-H."/>
            <person name="Ser H.-L."/>
        </authorList>
    </citation>
    <scope>NUCLEOTIDE SEQUENCE [LARGE SCALE GENOMIC DNA]</scope>
    <source>
        <strain evidence="3">MUSC 149</strain>
    </source>
</reference>
<dbReference type="PANTHER" id="PTHR35801">
    <property type="entry name" value="PHOSPHOSERINE PHOSPHATASE RSBX"/>
    <property type="match status" value="1"/>
</dbReference>
<dbReference type="AlphaFoldDB" id="A0A1J4NXY6"/>
<dbReference type="Pfam" id="PF07228">
    <property type="entry name" value="SpoIIE"/>
    <property type="match status" value="1"/>
</dbReference>
<dbReference type="InterPro" id="IPR039248">
    <property type="entry name" value="Ptase_RsbX"/>
</dbReference>
<dbReference type="CDD" id="cd16934">
    <property type="entry name" value="HATPase_RsbT-like"/>
    <property type="match status" value="1"/>
</dbReference>
<gene>
    <name evidence="3" type="ORF">WN71_020165</name>
</gene>
<keyword evidence="4" id="KW-1185">Reference proteome</keyword>
<dbReference type="SUPFAM" id="SSF55874">
    <property type="entry name" value="ATPase domain of HSP90 chaperone/DNA topoisomerase II/histidine kinase"/>
    <property type="match status" value="1"/>
</dbReference>
<organism evidence="3 4">
    <name type="scientific">Streptomyces mangrovisoli</name>
    <dbReference type="NCBI Taxonomy" id="1428628"/>
    <lineage>
        <taxon>Bacteria</taxon>
        <taxon>Bacillati</taxon>
        <taxon>Actinomycetota</taxon>
        <taxon>Actinomycetes</taxon>
        <taxon>Kitasatosporales</taxon>
        <taxon>Streptomycetaceae</taxon>
        <taxon>Streptomyces</taxon>
    </lineage>
</organism>
<dbReference type="Pfam" id="PF13581">
    <property type="entry name" value="HATPase_c_2"/>
    <property type="match status" value="1"/>
</dbReference>
<dbReference type="STRING" id="1428628.WN71_020165"/>
<protein>
    <recommendedName>
        <fullName evidence="2">PPM-type phosphatase domain-containing protein</fullName>
    </recommendedName>
</protein>
<comment type="caution">
    <text evidence="3">The sequence shown here is derived from an EMBL/GenBank/DDBJ whole genome shotgun (WGS) entry which is preliminary data.</text>
</comment>
<evidence type="ECO:0000259" key="2">
    <source>
        <dbReference type="SMART" id="SM00331"/>
    </source>
</evidence>
<feature type="region of interest" description="Disordered" evidence="1">
    <location>
        <begin position="177"/>
        <end position="261"/>
    </location>
</feature>
<name>A0A1J4NXY6_9ACTN</name>
<proteinExistence type="predicted"/>
<dbReference type="EMBL" id="LAVA02000046">
    <property type="protein sequence ID" value="OIJ65990.1"/>
    <property type="molecule type" value="Genomic_DNA"/>
</dbReference>
<dbReference type="Gene3D" id="3.60.40.10">
    <property type="entry name" value="PPM-type phosphatase domain"/>
    <property type="match status" value="1"/>
</dbReference>